<dbReference type="EMBL" id="JAPFFI010000021">
    <property type="protein sequence ID" value="KAJ6332502.1"/>
    <property type="molecule type" value="Genomic_DNA"/>
</dbReference>
<comment type="caution">
    <text evidence="1">The sequence shown here is derived from an EMBL/GenBank/DDBJ whole genome shotgun (WGS) entry which is preliminary data.</text>
</comment>
<evidence type="ECO:0000313" key="2">
    <source>
        <dbReference type="Proteomes" id="UP001141253"/>
    </source>
</evidence>
<accession>A0ABQ9AB98</accession>
<dbReference type="Proteomes" id="UP001141253">
    <property type="component" value="Chromosome 11"/>
</dbReference>
<protein>
    <submittedName>
        <fullName evidence="1">Uncharacterized protein</fullName>
    </submittedName>
</protein>
<organism evidence="1 2">
    <name type="scientific">Salix suchowensis</name>
    <dbReference type="NCBI Taxonomy" id="1278906"/>
    <lineage>
        <taxon>Eukaryota</taxon>
        <taxon>Viridiplantae</taxon>
        <taxon>Streptophyta</taxon>
        <taxon>Embryophyta</taxon>
        <taxon>Tracheophyta</taxon>
        <taxon>Spermatophyta</taxon>
        <taxon>Magnoliopsida</taxon>
        <taxon>eudicotyledons</taxon>
        <taxon>Gunneridae</taxon>
        <taxon>Pentapetalae</taxon>
        <taxon>rosids</taxon>
        <taxon>fabids</taxon>
        <taxon>Malpighiales</taxon>
        <taxon>Salicaceae</taxon>
        <taxon>Saliceae</taxon>
        <taxon>Salix</taxon>
    </lineage>
</organism>
<evidence type="ECO:0000313" key="1">
    <source>
        <dbReference type="EMBL" id="KAJ6332502.1"/>
    </source>
</evidence>
<reference evidence="1" key="2">
    <citation type="journal article" date="2023" name="Int. J. Mol. Sci.">
        <title>De Novo Assembly and Annotation of 11 Diverse Shrub Willow (Salix) Genomes Reveals Novel Gene Organization in Sex-Linked Regions.</title>
        <authorList>
            <person name="Hyden B."/>
            <person name="Feng K."/>
            <person name="Yates T.B."/>
            <person name="Jawdy S."/>
            <person name="Cereghino C."/>
            <person name="Smart L.B."/>
            <person name="Muchero W."/>
        </authorList>
    </citation>
    <scope>NUCLEOTIDE SEQUENCE</scope>
    <source>
        <tissue evidence="1">Shoot tip</tissue>
    </source>
</reference>
<sequence>MRRLISTNERGLEAVNKQDIYSLKVSSTYIKYKPPWSNLPDELLELPWCLCPMEICCQELD</sequence>
<name>A0ABQ9AB98_9ROSI</name>
<reference evidence="1" key="1">
    <citation type="submission" date="2022-10" db="EMBL/GenBank/DDBJ databases">
        <authorList>
            <person name="Hyden B.L."/>
            <person name="Feng K."/>
            <person name="Yates T."/>
            <person name="Jawdy S."/>
            <person name="Smart L.B."/>
            <person name="Muchero W."/>
        </authorList>
    </citation>
    <scope>NUCLEOTIDE SEQUENCE</scope>
    <source>
        <tissue evidence="1">Shoot tip</tissue>
    </source>
</reference>
<proteinExistence type="predicted"/>
<gene>
    <name evidence="1" type="ORF">OIU77_008554</name>
</gene>
<keyword evidence="2" id="KW-1185">Reference proteome</keyword>